<accession>A0A225WI52</accession>
<reference evidence="3" key="1">
    <citation type="submission" date="2017-03" db="EMBL/GenBank/DDBJ databases">
        <title>Phytopthora megakarya and P. palmivora, two closely related causual agents of cacao black pod achieved similar genome size and gene model numbers by different mechanisms.</title>
        <authorList>
            <person name="Ali S."/>
            <person name="Shao J."/>
            <person name="Larry D.J."/>
            <person name="Kronmiller B."/>
            <person name="Shen D."/>
            <person name="Strem M.D."/>
            <person name="Melnick R.L."/>
            <person name="Guiltinan M.J."/>
            <person name="Tyler B.M."/>
            <person name="Meinhardt L.W."/>
            <person name="Bailey B.A."/>
        </authorList>
    </citation>
    <scope>NUCLEOTIDE SEQUENCE [LARGE SCALE GENOMIC DNA]</scope>
    <source>
        <strain evidence="3">zdho120</strain>
    </source>
</reference>
<organism evidence="2 3">
    <name type="scientific">Phytophthora megakarya</name>
    <dbReference type="NCBI Taxonomy" id="4795"/>
    <lineage>
        <taxon>Eukaryota</taxon>
        <taxon>Sar</taxon>
        <taxon>Stramenopiles</taxon>
        <taxon>Oomycota</taxon>
        <taxon>Peronosporomycetes</taxon>
        <taxon>Peronosporales</taxon>
        <taxon>Peronosporaceae</taxon>
        <taxon>Phytophthora</taxon>
    </lineage>
</organism>
<protein>
    <submittedName>
        <fullName evidence="2">Uncharacterized protein</fullName>
    </submittedName>
</protein>
<evidence type="ECO:0000256" key="1">
    <source>
        <dbReference type="SAM" id="MobiDB-lite"/>
    </source>
</evidence>
<evidence type="ECO:0000313" key="3">
    <source>
        <dbReference type="Proteomes" id="UP000198211"/>
    </source>
</evidence>
<dbReference type="Proteomes" id="UP000198211">
    <property type="component" value="Unassembled WGS sequence"/>
</dbReference>
<dbReference type="AlphaFoldDB" id="A0A225WI52"/>
<evidence type="ECO:0000313" key="2">
    <source>
        <dbReference type="EMBL" id="OWZ17242.1"/>
    </source>
</evidence>
<comment type="caution">
    <text evidence="2">The sequence shown here is derived from an EMBL/GenBank/DDBJ whole genome shotgun (WGS) entry which is preliminary data.</text>
</comment>
<name>A0A225WI52_9STRA</name>
<keyword evidence="3" id="KW-1185">Reference proteome</keyword>
<dbReference type="EMBL" id="NBNE01000785">
    <property type="protein sequence ID" value="OWZ17242.1"/>
    <property type="molecule type" value="Genomic_DNA"/>
</dbReference>
<gene>
    <name evidence="2" type="ORF">PHMEG_0008831</name>
</gene>
<sequence>MGSVPKYFVRFRATRSKEMNKLYTGRSAPSSSVGTPSDAMELPSRPVSKRVRSDVGNTLLARSGITSAATRTARGASAMSMFSKDNQVVRKIARAPLVLRGTTKYVATR</sequence>
<feature type="region of interest" description="Disordered" evidence="1">
    <location>
        <begin position="23"/>
        <end position="51"/>
    </location>
</feature>
<proteinExistence type="predicted"/>